<dbReference type="KEGG" id="bme:BMEI0740"/>
<dbReference type="EMBL" id="AE008917">
    <property type="protein sequence ID" value="AAL51921.1"/>
    <property type="molecule type" value="Genomic_DNA"/>
</dbReference>
<feature type="domain" description="CBS" evidence="3">
    <location>
        <begin position="90"/>
        <end position="145"/>
    </location>
</feature>
<organism evidence="4 5">
    <name type="scientific">Brucella melitensis biotype 1 (strain ATCC 23456 / CCUG 17765 / NCTC 10094 / 16M)</name>
    <dbReference type="NCBI Taxonomy" id="224914"/>
    <lineage>
        <taxon>Bacteria</taxon>
        <taxon>Pseudomonadati</taxon>
        <taxon>Pseudomonadota</taxon>
        <taxon>Alphaproteobacteria</taxon>
        <taxon>Hyphomicrobiales</taxon>
        <taxon>Brucellaceae</taxon>
        <taxon>Brucella/Ochrobactrum group</taxon>
        <taxon>Brucella</taxon>
    </lineage>
</organism>
<protein>
    <submittedName>
        <fullName evidence="4">Inosine-5'-monophosphate dehydrogenase</fullName>
        <ecNumber evidence="4">1.1.1.205</ecNumber>
    </submittedName>
</protein>
<dbReference type="PIR" id="AF3344">
    <property type="entry name" value="AF3344"/>
</dbReference>
<dbReference type="AlphaFoldDB" id="Q8YHQ6"/>
<dbReference type="EC" id="1.1.1.205" evidence="4"/>
<name>Q8YHQ6_BRUME</name>
<gene>
    <name evidence="4" type="ordered locus">BMEI0740</name>
</gene>
<reference evidence="4 5" key="1">
    <citation type="journal article" date="2002" name="Proc. Natl. Acad. Sci. U.S.A.">
        <title>The genome sequence of the facultative intracellular pathogen Brucella melitensis.</title>
        <authorList>
            <person name="DelVecchio V.G."/>
            <person name="Kapatral V."/>
            <person name="Redkar R.J."/>
            <person name="Patra G."/>
            <person name="Mujer C."/>
            <person name="Los T."/>
            <person name="Ivanova N."/>
            <person name="Anderson I."/>
            <person name="Bhattacharyya A."/>
            <person name="Lykidis A."/>
            <person name="Reznik G."/>
            <person name="Jablonski L."/>
            <person name="Larsen N."/>
            <person name="D'Souza M."/>
            <person name="Bernal A."/>
            <person name="Mazur M."/>
            <person name="Goltsman E."/>
            <person name="Selkov E."/>
            <person name="Elzer P.H."/>
            <person name="Hagius S."/>
            <person name="O'Callaghan D."/>
            <person name="Letesson J.J."/>
            <person name="Haselkorn R."/>
            <person name="Kyrpides N."/>
            <person name="Overbeek R."/>
        </authorList>
    </citation>
    <scope>NUCLEOTIDE SEQUENCE [LARGE SCALE GENOMIC DNA]</scope>
    <source>
        <strain evidence="5">ATCC 23456 / CCUG 17765 / NCTC 10094 / 16M</strain>
    </source>
</reference>
<evidence type="ECO:0000259" key="3">
    <source>
        <dbReference type="PROSITE" id="PS51371"/>
    </source>
</evidence>
<evidence type="ECO:0000256" key="2">
    <source>
        <dbReference type="PROSITE-ProRule" id="PRU00703"/>
    </source>
</evidence>
<dbReference type="Proteomes" id="UP000000419">
    <property type="component" value="Chromosome I"/>
</dbReference>
<dbReference type="SUPFAM" id="SSF54631">
    <property type="entry name" value="CBS-domain pair"/>
    <property type="match status" value="1"/>
</dbReference>
<dbReference type="PANTHER" id="PTHR43080:SF2">
    <property type="entry name" value="CBS DOMAIN-CONTAINING PROTEIN"/>
    <property type="match status" value="1"/>
</dbReference>
<accession>Q8YHQ6</accession>
<dbReference type="eggNOG" id="COG0517">
    <property type="taxonomic scope" value="Bacteria"/>
</dbReference>
<dbReference type="PANTHER" id="PTHR43080">
    <property type="entry name" value="CBS DOMAIN-CONTAINING PROTEIN CBSX3, MITOCHONDRIAL"/>
    <property type="match status" value="1"/>
</dbReference>
<dbReference type="InterPro" id="IPR046342">
    <property type="entry name" value="CBS_dom_sf"/>
</dbReference>
<keyword evidence="4" id="KW-0560">Oxidoreductase</keyword>
<dbReference type="CDD" id="cd04623">
    <property type="entry name" value="CBS_pair_bac_euk"/>
    <property type="match status" value="1"/>
</dbReference>
<dbReference type="GO" id="GO:0003938">
    <property type="term" value="F:IMP dehydrogenase activity"/>
    <property type="evidence" value="ECO:0007669"/>
    <property type="project" value="UniProtKB-EC"/>
</dbReference>
<dbReference type="InterPro" id="IPR051257">
    <property type="entry name" value="Diverse_CBS-Domain"/>
</dbReference>
<proteinExistence type="predicted"/>
<sequence>MPEAANAKPWRDFGMTVRSILETKGRDVVVIASADTLSQAVAMLNKHKIGALVVCDEAGHIEGILSECDVVRALAAQESQAMSKSVAEVMTSKVQVCHEHHTINQVMKIMTRSRFRHMPVEEGGKLVGIISIGDVVKRRIEDVEREAEDIRTYIATA</sequence>
<dbReference type="InterPro" id="IPR000644">
    <property type="entry name" value="CBS_dom"/>
</dbReference>
<feature type="domain" description="CBS" evidence="3">
    <location>
        <begin position="22"/>
        <end position="82"/>
    </location>
</feature>
<evidence type="ECO:0000256" key="1">
    <source>
        <dbReference type="ARBA" id="ARBA00023122"/>
    </source>
</evidence>
<dbReference type="SMART" id="SM00116">
    <property type="entry name" value="CBS"/>
    <property type="match status" value="2"/>
</dbReference>
<dbReference type="PROSITE" id="PS51371">
    <property type="entry name" value="CBS"/>
    <property type="match status" value="2"/>
</dbReference>
<evidence type="ECO:0000313" key="5">
    <source>
        <dbReference type="Proteomes" id="UP000000419"/>
    </source>
</evidence>
<evidence type="ECO:0000313" key="4">
    <source>
        <dbReference type="EMBL" id="AAL51921.1"/>
    </source>
</evidence>
<keyword evidence="1 2" id="KW-0129">CBS domain</keyword>
<keyword evidence="5" id="KW-1185">Reference proteome</keyword>
<dbReference type="InterPro" id="IPR044725">
    <property type="entry name" value="CBSX3_CBS_dom"/>
</dbReference>
<dbReference type="Pfam" id="PF00571">
    <property type="entry name" value="CBS"/>
    <property type="match status" value="2"/>
</dbReference>
<dbReference type="Gene3D" id="3.10.580.10">
    <property type="entry name" value="CBS-domain"/>
    <property type="match status" value="1"/>
</dbReference>